<comment type="caution">
    <text evidence="1">The sequence shown here is derived from an EMBL/GenBank/DDBJ whole genome shotgun (WGS) entry which is preliminary data.</text>
</comment>
<dbReference type="AlphaFoldDB" id="A0A8J6E6J6"/>
<dbReference type="InterPro" id="IPR009091">
    <property type="entry name" value="RCC1/BLIP-II"/>
</dbReference>
<dbReference type="SUPFAM" id="SSF50985">
    <property type="entry name" value="RCC1/BLIP-II"/>
    <property type="match status" value="2"/>
</dbReference>
<sequence>MNRNPRMKLVIAHQLAVRITKLVKGDVPSLIARAFHNEYSEDVTMHGSPIDTAGVSIDGLISLLASTTLYEPSAASLIDHARFILTNGPTLSMDIPLRPDEDLPTTLHTLLQGTVWACLMAGGADPDLYDREFHKRYSPQAKCLWFMCKKFRFAYMVAEKDGYYKHQNEDHYRLYAGRLYSRGDNEYRETGVVTEDTMVHCYRRVRIPPVVRLHPAGYNVIALTPAGIYGFGENLHSSLGVGPVHRVFPTRIRFPDAPKVAEAEASLPPWHKHELVTNLFIPVGYGRDQACFVEYTMLVTTAGTVAAGHNDRGHLSTGPEKVVPFFRPVPLPLGFTPHAMLGYYDRRGLEQGQRLLLTGANDVGQLGLGHRSEVRGFSEVPFPVDHAWFSIYPYNYSLLLSRGVFLYAGRVSPLGAAVLEHGVGQRAIQPAAMELPYKVSAAFIQAADLWVFIRHDGHGSFGLAMADDAVTCFSLPHDVDAVRACSHISHQYWLHGPDGWSAFGSNHSGQLGVEGAGPVVLQPTPVKNTTVAFRTACELVRIAL</sequence>
<organism evidence="1 2">
    <name type="scientific">Carpediemonas membranifera</name>
    <dbReference type="NCBI Taxonomy" id="201153"/>
    <lineage>
        <taxon>Eukaryota</taxon>
        <taxon>Metamonada</taxon>
        <taxon>Carpediemonas-like organisms</taxon>
        <taxon>Carpediemonas</taxon>
    </lineage>
</organism>
<reference evidence="1" key="1">
    <citation type="submission" date="2021-05" db="EMBL/GenBank/DDBJ databases">
        <title>A free-living protist that lacks canonical eukaryotic 1 DNA replication and segregation systems.</title>
        <authorList>
            <person name="Salas-Leiva D.E."/>
            <person name="Tromer E.C."/>
            <person name="Curtis B.A."/>
            <person name="Jerlstrom-Hultqvist J."/>
            <person name="Kolisko M."/>
            <person name="Yi Z."/>
            <person name="Salas-Leiva J.S."/>
            <person name="Gallot-Lavallee L."/>
            <person name="Kops G.J.P.L."/>
            <person name="Archibald J.M."/>
            <person name="Simpson A.G.B."/>
            <person name="Roger A.J."/>
        </authorList>
    </citation>
    <scope>NUCLEOTIDE SEQUENCE</scope>
    <source>
        <strain evidence="1">BICM</strain>
    </source>
</reference>
<evidence type="ECO:0000313" key="1">
    <source>
        <dbReference type="EMBL" id="KAG9397192.1"/>
    </source>
</evidence>
<evidence type="ECO:0000313" key="2">
    <source>
        <dbReference type="Proteomes" id="UP000717585"/>
    </source>
</evidence>
<accession>A0A8J6E6J6</accession>
<proteinExistence type="predicted"/>
<name>A0A8J6E6J6_9EUKA</name>
<dbReference type="Proteomes" id="UP000717585">
    <property type="component" value="Unassembled WGS sequence"/>
</dbReference>
<keyword evidence="2" id="KW-1185">Reference proteome</keyword>
<dbReference type="Gene3D" id="2.130.10.30">
    <property type="entry name" value="Regulator of chromosome condensation 1/beta-lactamase-inhibitor protein II"/>
    <property type="match status" value="1"/>
</dbReference>
<gene>
    <name evidence="1" type="ORF">J8273_1101</name>
</gene>
<protein>
    <submittedName>
        <fullName evidence="1">Chromatin binding protein</fullName>
    </submittedName>
</protein>
<dbReference type="EMBL" id="JAHDYR010000003">
    <property type="protein sequence ID" value="KAG9397192.1"/>
    <property type="molecule type" value="Genomic_DNA"/>
</dbReference>